<proteinExistence type="predicted"/>
<evidence type="ECO:0000313" key="1">
    <source>
        <dbReference type="EnsemblMetazoa" id="Aqu2.1.23589_001"/>
    </source>
</evidence>
<sequence>MNGSLVQCLPLLEKKLVTLGTVCAGSLLSEDLNLPYIDELPVSADSNDSEKADMRIVCSCSRTYGFKE</sequence>
<reference evidence="1" key="1">
    <citation type="submission" date="2017-05" db="UniProtKB">
        <authorList>
            <consortium name="EnsemblMetazoa"/>
        </authorList>
    </citation>
    <scope>IDENTIFICATION</scope>
</reference>
<accession>A0A1X7U7W9</accession>
<dbReference type="AlphaFoldDB" id="A0A1X7U7W9"/>
<dbReference type="EnsemblMetazoa" id="Aqu2.1.23589_001">
    <property type="protein sequence ID" value="Aqu2.1.23589_001"/>
    <property type="gene ID" value="Aqu2.1.23589"/>
</dbReference>
<dbReference type="InParanoid" id="A0A1X7U7W9"/>
<name>A0A1X7U7W9_AMPQE</name>
<organism evidence="1">
    <name type="scientific">Amphimedon queenslandica</name>
    <name type="common">Sponge</name>
    <dbReference type="NCBI Taxonomy" id="400682"/>
    <lineage>
        <taxon>Eukaryota</taxon>
        <taxon>Metazoa</taxon>
        <taxon>Porifera</taxon>
        <taxon>Demospongiae</taxon>
        <taxon>Heteroscleromorpha</taxon>
        <taxon>Haplosclerida</taxon>
        <taxon>Niphatidae</taxon>
        <taxon>Amphimedon</taxon>
    </lineage>
</organism>
<protein>
    <submittedName>
        <fullName evidence="1">Uncharacterized protein</fullName>
    </submittedName>
</protein>